<keyword evidence="4" id="KW-0862">Zinc</keyword>
<dbReference type="CDD" id="cd07720">
    <property type="entry name" value="OPHC2-like_MBL-fold"/>
    <property type="match status" value="1"/>
</dbReference>
<dbReference type="Proteomes" id="UP000623440">
    <property type="component" value="Unassembled WGS sequence"/>
</dbReference>
<dbReference type="RefSeq" id="WP_190944212.1">
    <property type="nucleotide sequence ID" value="NZ_JACJSI010000107.1"/>
</dbReference>
<dbReference type="InterPro" id="IPR036866">
    <property type="entry name" value="RibonucZ/Hydroxyglut_hydro"/>
</dbReference>
<dbReference type="PANTHER" id="PTHR42978:SF6">
    <property type="entry name" value="QUORUM-QUENCHING LACTONASE YTNP-RELATED"/>
    <property type="match status" value="1"/>
</dbReference>
<dbReference type="Gene3D" id="3.60.15.10">
    <property type="entry name" value="Ribonuclease Z/Hydroxyacylglutathione hydrolase-like"/>
    <property type="match status" value="1"/>
</dbReference>
<gene>
    <name evidence="6" type="ORF">H6G97_30520</name>
</gene>
<evidence type="ECO:0000259" key="5">
    <source>
        <dbReference type="SMART" id="SM00849"/>
    </source>
</evidence>
<evidence type="ECO:0000313" key="6">
    <source>
        <dbReference type="EMBL" id="MBD2533653.1"/>
    </source>
</evidence>
<dbReference type="InterPro" id="IPR051013">
    <property type="entry name" value="MBL_superfamily_lactonases"/>
</dbReference>
<keyword evidence="3" id="KW-0378">Hydrolase</keyword>
<evidence type="ECO:0000256" key="4">
    <source>
        <dbReference type="ARBA" id="ARBA00022833"/>
    </source>
</evidence>
<evidence type="ECO:0000256" key="3">
    <source>
        <dbReference type="ARBA" id="ARBA00022801"/>
    </source>
</evidence>
<sequence>MFFRAILAVITTVLIITISYISPGMAPGQTLKAQLPGVYSFRLGEFTITALSDGTVPQDINKVLTNTNSAEIKRLLHRNFRTNPVETSINAFLIDTGDKQVLVDAGAGQLFGPKLGGKLQVSLKAAGYAPDEIDMILLTHIHTDHSGGLVENERLMFPAATVYAGKPDVDLWLDPANAERLHLDPRYFDEAVKTVKPYLDADKLKSFSGEITILPGITARPTPGHTPGHSFYVVESEGESIEFWGDILHFGSIQFPNPKITVVYDVNSNAAAKQRAKQFIRAEKSRSLIAAAHLPFPGVGHIRAEDKGYTWVPVDYRWRN</sequence>
<reference evidence="6 7" key="1">
    <citation type="journal article" date="2020" name="ISME J.">
        <title>Comparative genomics reveals insights into cyanobacterial evolution and habitat adaptation.</title>
        <authorList>
            <person name="Chen M.Y."/>
            <person name="Teng W.K."/>
            <person name="Zhao L."/>
            <person name="Hu C.X."/>
            <person name="Zhou Y.K."/>
            <person name="Han B.P."/>
            <person name="Song L.R."/>
            <person name="Shu W.S."/>
        </authorList>
    </citation>
    <scope>NUCLEOTIDE SEQUENCE [LARGE SCALE GENOMIC DNA]</scope>
    <source>
        <strain evidence="6 7">FACHB-838</strain>
    </source>
</reference>
<dbReference type="InterPro" id="IPR001279">
    <property type="entry name" value="Metallo-B-lactamas"/>
</dbReference>
<keyword evidence="7" id="KW-1185">Reference proteome</keyword>
<evidence type="ECO:0000256" key="2">
    <source>
        <dbReference type="ARBA" id="ARBA00022723"/>
    </source>
</evidence>
<feature type="domain" description="Metallo-beta-lactamase" evidence="5">
    <location>
        <begin position="88"/>
        <end position="293"/>
    </location>
</feature>
<dbReference type="SMART" id="SM00849">
    <property type="entry name" value="Lactamase_B"/>
    <property type="match status" value="1"/>
</dbReference>
<evidence type="ECO:0000256" key="1">
    <source>
        <dbReference type="ARBA" id="ARBA00007749"/>
    </source>
</evidence>
<dbReference type="EMBL" id="JACJSI010000107">
    <property type="protein sequence ID" value="MBD2533653.1"/>
    <property type="molecule type" value="Genomic_DNA"/>
</dbReference>
<keyword evidence="2" id="KW-0479">Metal-binding</keyword>
<dbReference type="SUPFAM" id="SSF56281">
    <property type="entry name" value="Metallo-hydrolase/oxidoreductase"/>
    <property type="match status" value="1"/>
</dbReference>
<dbReference type="Pfam" id="PF00753">
    <property type="entry name" value="Lactamase_B"/>
    <property type="match status" value="1"/>
</dbReference>
<comment type="similarity">
    <text evidence="1">Belongs to the metallo-beta-lactamase superfamily.</text>
</comment>
<accession>A0ABR8DZ44</accession>
<evidence type="ECO:0000313" key="7">
    <source>
        <dbReference type="Proteomes" id="UP000623440"/>
    </source>
</evidence>
<organism evidence="6 7">
    <name type="scientific">Nostoc flagelliforme FACHB-838</name>
    <dbReference type="NCBI Taxonomy" id="2692904"/>
    <lineage>
        <taxon>Bacteria</taxon>
        <taxon>Bacillati</taxon>
        <taxon>Cyanobacteriota</taxon>
        <taxon>Cyanophyceae</taxon>
        <taxon>Nostocales</taxon>
        <taxon>Nostocaceae</taxon>
        <taxon>Nostoc</taxon>
    </lineage>
</organism>
<proteinExistence type="inferred from homology"/>
<protein>
    <submittedName>
        <fullName evidence="6">MBL fold metallo-hydrolase</fullName>
    </submittedName>
</protein>
<comment type="caution">
    <text evidence="6">The sequence shown here is derived from an EMBL/GenBank/DDBJ whole genome shotgun (WGS) entry which is preliminary data.</text>
</comment>
<name>A0ABR8DZ44_9NOSO</name>
<dbReference type="PANTHER" id="PTHR42978">
    <property type="entry name" value="QUORUM-QUENCHING LACTONASE YTNP-RELATED-RELATED"/>
    <property type="match status" value="1"/>
</dbReference>